<protein>
    <submittedName>
        <fullName evidence="2">Uncharacterized protein</fullName>
    </submittedName>
</protein>
<feature type="compositionally biased region" description="Low complexity" evidence="1">
    <location>
        <begin position="90"/>
        <end position="103"/>
    </location>
</feature>
<dbReference type="AlphaFoldDB" id="A0A1Q8BXQ9"/>
<gene>
    <name evidence="2" type="ORF">BU204_36060</name>
</gene>
<dbReference type="EMBL" id="MSIE01000112">
    <property type="protein sequence ID" value="OLF06897.1"/>
    <property type="molecule type" value="Genomic_DNA"/>
</dbReference>
<proteinExistence type="predicted"/>
<reference evidence="2 3" key="1">
    <citation type="submission" date="2016-12" db="EMBL/GenBank/DDBJ databases">
        <title>The draft genome sequence of Actinophytocola sp. 11-183.</title>
        <authorList>
            <person name="Wang W."/>
            <person name="Yuan L."/>
        </authorList>
    </citation>
    <scope>NUCLEOTIDE SEQUENCE [LARGE SCALE GENOMIC DNA]</scope>
    <source>
        <strain evidence="2 3">11-183</strain>
    </source>
</reference>
<feature type="region of interest" description="Disordered" evidence="1">
    <location>
        <begin position="84"/>
        <end position="111"/>
    </location>
</feature>
<feature type="compositionally biased region" description="Low complexity" evidence="1">
    <location>
        <begin position="174"/>
        <end position="191"/>
    </location>
</feature>
<dbReference type="STRING" id="1912961.BU204_36060"/>
<name>A0A1Q8BXQ9_9PSEU</name>
<evidence type="ECO:0000313" key="2">
    <source>
        <dbReference type="EMBL" id="OLF06897.1"/>
    </source>
</evidence>
<dbReference type="Proteomes" id="UP000185596">
    <property type="component" value="Unassembled WGS sequence"/>
</dbReference>
<sequence>MLLEGPDLEALLDQVRTEHGSNARIVSADRLRKGGVGGFFSKQWFELGVELPDAPEPEPTSPAPDSVEALLSLVDLVDLADARDDRGVSTPTEPAAPAEGAGELSDQPVLPDLADLPRCTATVIPAPAPTFQDILASVDTPTGGAGEEPAAPVTVPAPSRPIAAYAAWSPEALATETAAEATEEPAAAASPAPAPPAPATALVPAKPTELVPAAPAALEPVTPAPAPATPVAAPVDPLAARAKAAARVKAAARAKAAAMGTLPTPAAAPTTRTTARKPAVRKPAVRKPATRPTTATAVALRHEAAPRPRARGVAEELLVGMPGRVFVVAGALPHAVRVAESVAARLRLPASSVLVAGPAETDHARRVYGPEHAATLAGELRSGGPVVVAVDAPVDLPDGGSWAGAIADALGADVLLAVIDGTRRPEDLRRHLDDLGEVSAVALHGSTTADHAAELGLPAITLD</sequence>
<evidence type="ECO:0000313" key="3">
    <source>
        <dbReference type="Proteomes" id="UP000185596"/>
    </source>
</evidence>
<organism evidence="2 3">
    <name type="scientific">Actinophytocola xanthii</name>
    <dbReference type="NCBI Taxonomy" id="1912961"/>
    <lineage>
        <taxon>Bacteria</taxon>
        <taxon>Bacillati</taxon>
        <taxon>Actinomycetota</taxon>
        <taxon>Actinomycetes</taxon>
        <taxon>Pseudonocardiales</taxon>
        <taxon>Pseudonocardiaceae</taxon>
    </lineage>
</organism>
<feature type="compositionally biased region" description="Basic residues" evidence="1">
    <location>
        <begin position="274"/>
        <end position="289"/>
    </location>
</feature>
<keyword evidence="3" id="KW-1185">Reference proteome</keyword>
<feature type="compositionally biased region" description="Low complexity" evidence="1">
    <location>
        <begin position="263"/>
        <end position="273"/>
    </location>
</feature>
<evidence type="ECO:0000256" key="1">
    <source>
        <dbReference type="SAM" id="MobiDB-lite"/>
    </source>
</evidence>
<comment type="caution">
    <text evidence="2">The sequence shown here is derived from an EMBL/GenBank/DDBJ whole genome shotgun (WGS) entry which is preliminary data.</text>
</comment>
<feature type="region of interest" description="Disordered" evidence="1">
    <location>
        <begin position="174"/>
        <end position="202"/>
    </location>
</feature>
<accession>A0A1Q8BXQ9</accession>
<feature type="region of interest" description="Disordered" evidence="1">
    <location>
        <begin position="263"/>
        <end position="294"/>
    </location>
</feature>